<dbReference type="Proteomes" id="UP000443014">
    <property type="component" value="Unassembled WGS sequence"/>
</dbReference>
<evidence type="ECO:0000259" key="7">
    <source>
        <dbReference type="SMART" id="SM00778"/>
    </source>
</evidence>
<dbReference type="SUPFAM" id="SSF57783">
    <property type="entry name" value="Zinc beta-ribbon"/>
    <property type="match status" value="1"/>
</dbReference>
<dbReference type="Pfam" id="PF13362">
    <property type="entry name" value="Toprim_3"/>
    <property type="match status" value="1"/>
</dbReference>
<dbReference type="GO" id="GO:0016779">
    <property type="term" value="F:nucleotidyltransferase activity"/>
    <property type="evidence" value="ECO:0007669"/>
    <property type="project" value="UniProtKB-KW"/>
</dbReference>
<keyword evidence="1" id="KW-0240">DNA-directed RNA polymerase</keyword>
<dbReference type="InterPro" id="IPR006171">
    <property type="entry name" value="TOPRIM_dom"/>
</dbReference>
<evidence type="ECO:0000313" key="8">
    <source>
        <dbReference type="EMBL" id="MVF06054.1"/>
    </source>
</evidence>
<evidence type="ECO:0000256" key="1">
    <source>
        <dbReference type="ARBA" id="ARBA00022478"/>
    </source>
</evidence>
<keyword evidence="5" id="KW-0235">DNA replication</keyword>
<dbReference type="InterPro" id="IPR036977">
    <property type="entry name" value="DNA_primase_Znf_CHC2"/>
</dbReference>
<evidence type="ECO:0000256" key="2">
    <source>
        <dbReference type="ARBA" id="ARBA00022515"/>
    </source>
</evidence>
<dbReference type="InterPro" id="IPR009270">
    <property type="entry name" value="DUF927"/>
</dbReference>
<reference evidence="8 9" key="1">
    <citation type="submission" date="2019-11" db="EMBL/GenBank/DDBJ databases">
        <title>Whole genome sequence of a plant growth promoting strain Serratia marcescens BTL07 isolated from the rhizoplane of Chili (Capsicum annuum).</title>
        <authorList>
            <person name="Dutta S."/>
            <person name="Khatun A."/>
            <person name="Gupta D.R."/>
            <person name="Surovy M.Z."/>
            <person name="Rahman M.M."/>
            <person name="Mahmud N.U."/>
            <person name="Emes R."/>
            <person name="Warry A."/>
            <person name="West H."/>
            <person name="Clarke M.L."/>
            <person name="Islam M.T."/>
        </authorList>
    </citation>
    <scope>NUCLEOTIDE SEQUENCE [LARGE SCALE GENOMIC DNA]</scope>
    <source>
        <strain evidence="8 9">BTL07</strain>
    </source>
</reference>
<gene>
    <name evidence="8" type="ORF">GMA22_22715</name>
</gene>
<protein>
    <submittedName>
        <fullName evidence="8">DUF927 domain-containing protein</fullName>
    </submittedName>
</protein>
<dbReference type="AlphaFoldDB" id="A0ABD6HV70"/>
<evidence type="ECO:0000256" key="6">
    <source>
        <dbReference type="ARBA" id="ARBA00023163"/>
    </source>
</evidence>
<dbReference type="RefSeq" id="WP_156866467.1">
    <property type="nucleotide sequence ID" value="NZ_JAOEGE010000001.1"/>
</dbReference>
<dbReference type="SMART" id="SM00778">
    <property type="entry name" value="Prim_Zn_Ribbon"/>
    <property type="match status" value="1"/>
</dbReference>
<keyword evidence="4" id="KW-0548">Nucleotidyltransferase</keyword>
<dbReference type="Gene3D" id="3.90.580.10">
    <property type="entry name" value="Zinc finger, CHC2-type domain"/>
    <property type="match status" value="1"/>
</dbReference>
<dbReference type="GO" id="GO:1990077">
    <property type="term" value="C:primosome complex"/>
    <property type="evidence" value="ECO:0007669"/>
    <property type="project" value="UniProtKB-KW"/>
</dbReference>
<dbReference type="InterPro" id="IPR013237">
    <property type="entry name" value="Phage_T7_Gp4_N"/>
</dbReference>
<name>A0ABD6HV70_SERMA</name>
<proteinExistence type="predicted"/>
<sequence>MRNIELIREVKRQSTGGWAQLLPQCGVDVPARDGHGPCPVCGGTDRFHFIDDHDGGEWHCRQCDAPNHGDGLDLVARTHRIGITEAAEMVAGVLGIGDRSMQTTAIVTQSAVKPAREDRGEKSIADRVAELLLKTHPGDALYLANKGLPSPFEALLDDGSMVLVLRSISGAVTGAQIIKPTGEKRLLAGTKKKGAFIASWPLPEEVETVVIAEGNATSVTAALLMTDVLHVAAIDAGNLLPVAQAFREAYPAARIIIAGDNDWHAPGEVDEQGKPRVNTGKLAAEKAAKAVDGWLTLPPGEVKADWDDHRQLHGVDIARQDFANGLYQPAGIQIASVENRPTKEDLKPYIDGRRGGLYWVEPKLDKDSGEVVEKEVWLSSFVEVVGVGEDDSERYLILAWTPEGSDERRTEAVPLRDIGERDGWAKLKAGGMLITSKSGLRAILADHLQRSGKRDMWVIASASGWQSGAYIMPDGEVLGTPEKPVLFNGRSAAARGYTVKGTVDSWRNSVARLAKGNPSMMLGIACALAAPLIGIAGADGFGVHLFGGSSAGKTTTGNAASTVYGEPDALKLTWYSTALGLVNEAAAHNDGFMPLDEIGQSSNRKAVAEAAYALFNGVGKIQGAKEGGNRDIKRWRAMAFSTGEIDLESYIRADGGKINAGQLVRLLNVPISKATQYHGYTDGKTHADAMRDACKQNYGVVGREWINQLAGQKKAAIDAVRAAERRWLGLLPEEASEQVRRVASRFAVLEGALILSKTLTGWSEQESRDALQHSFNAWVNEFGMGNREAKAWVEQAEAFLQRFGYSRYLPHPHTDPRDLPIRDLAGYREERPGLETLIFHTYPSVFRDEIAAGANPVAFAQALADAGMLDKPAKGMTKKTLRIDGKQPRFVVLMMPDDTEEDM</sequence>
<keyword evidence="2" id="KW-0639">Primosome</keyword>
<keyword evidence="6" id="KW-0804">Transcription</keyword>
<comment type="caution">
    <text evidence="8">The sequence shown here is derived from an EMBL/GenBank/DDBJ whole genome shotgun (WGS) entry which is preliminary data.</text>
</comment>
<keyword evidence="3" id="KW-0808">Transferase</keyword>
<accession>A0ABD6HV70</accession>
<feature type="domain" description="DNA primase/helicase Gp4 N-terminal Bacteriophage T7-like" evidence="7">
    <location>
        <begin position="33"/>
        <end position="72"/>
    </location>
</feature>
<dbReference type="Pfam" id="PF08273">
    <property type="entry name" value="Zn_Ribbon_Prim"/>
    <property type="match status" value="1"/>
</dbReference>
<evidence type="ECO:0000313" key="9">
    <source>
        <dbReference type="Proteomes" id="UP000443014"/>
    </source>
</evidence>
<dbReference type="GO" id="GO:0000428">
    <property type="term" value="C:DNA-directed RNA polymerase complex"/>
    <property type="evidence" value="ECO:0007669"/>
    <property type="project" value="UniProtKB-KW"/>
</dbReference>
<dbReference type="Pfam" id="PF06048">
    <property type="entry name" value="DUF927"/>
    <property type="match status" value="1"/>
</dbReference>
<dbReference type="GO" id="GO:0006269">
    <property type="term" value="P:DNA replication, synthesis of primer"/>
    <property type="evidence" value="ECO:0007669"/>
    <property type="project" value="UniProtKB-KW"/>
</dbReference>
<dbReference type="EMBL" id="WNKC01000007">
    <property type="protein sequence ID" value="MVF06054.1"/>
    <property type="molecule type" value="Genomic_DNA"/>
</dbReference>
<evidence type="ECO:0000256" key="5">
    <source>
        <dbReference type="ARBA" id="ARBA00022705"/>
    </source>
</evidence>
<evidence type="ECO:0000256" key="4">
    <source>
        <dbReference type="ARBA" id="ARBA00022695"/>
    </source>
</evidence>
<organism evidence="8 9">
    <name type="scientific">Serratia marcescens</name>
    <dbReference type="NCBI Taxonomy" id="615"/>
    <lineage>
        <taxon>Bacteria</taxon>
        <taxon>Pseudomonadati</taxon>
        <taxon>Pseudomonadota</taxon>
        <taxon>Gammaproteobacteria</taxon>
        <taxon>Enterobacterales</taxon>
        <taxon>Yersiniaceae</taxon>
        <taxon>Serratia</taxon>
    </lineage>
</organism>
<evidence type="ECO:0000256" key="3">
    <source>
        <dbReference type="ARBA" id="ARBA00022679"/>
    </source>
</evidence>